<gene>
    <name evidence="1" type="ORF">LOK49_LG15G01727</name>
</gene>
<proteinExistence type="predicted"/>
<accession>A0ACC0F355</accession>
<evidence type="ECO:0000313" key="2">
    <source>
        <dbReference type="Proteomes" id="UP001060215"/>
    </source>
</evidence>
<comment type="caution">
    <text evidence="1">The sequence shown here is derived from an EMBL/GenBank/DDBJ whole genome shotgun (WGS) entry which is preliminary data.</text>
</comment>
<dbReference type="EMBL" id="CM045768">
    <property type="protein sequence ID" value="KAI7982889.1"/>
    <property type="molecule type" value="Genomic_DNA"/>
</dbReference>
<name>A0ACC0F355_9ERIC</name>
<protein>
    <submittedName>
        <fullName evidence="1">Serine carboxypeptidase 3</fullName>
    </submittedName>
</protein>
<keyword evidence="1" id="KW-0121">Carboxypeptidase</keyword>
<reference evidence="1 2" key="1">
    <citation type="journal article" date="2022" name="Plant J.">
        <title>Chromosome-level genome of Camellia lanceoleosa provides a valuable resource for understanding genome evolution and self-incompatibility.</title>
        <authorList>
            <person name="Gong W."/>
            <person name="Xiao S."/>
            <person name="Wang L."/>
            <person name="Liao Z."/>
            <person name="Chang Y."/>
            <person name="Mo W."/>
            <person name="Hu G."/>
            <person name="Li W."/>
            <person name="Zhao G."/>
            <person name="Zhu H."/>
            <person name="Hu X."/>
            <person name="Ji K."/>
            <person name="Xiang X."/>
            <person name="Song Q."/>
            <person name="Yuan D."/>
            <person name="Jin S."/>
            <person name="Zhang L."/>
        </authorList>
    </citation>
    <scope>NUCLEOTIDE SEQUENCE [LARGE SCALE GENOMIC DNA]</scope>
    <source>
        <strain evidence="1">SQ_2022a</strain>
    </source>
</reference>
<keyword evidence="1" id="KW-0378">Hydrolase</keyword>
<keyword evidence="2" id="KW-1185">Reference proteome</keyword>
<dbReference type="Proteomes" id="UP001060215">
    <property type="component" value="Chromosome 11"/>
</dbReference>
<evidence type="ECO:0000313" key="1">
    <source>
        <dbReference type="EMBL" id="KAI7982889.1"/>
    </source>
</evidence>
<sequence length="405" mass="45024">MFYFFFESRKSNKSAPVVIWLTGGPGCSSELALFYENGPFHISNNLSLIWNDFGWDQESNLIFVDQPTGTGFSYSSSAKDTRHNEESISNDLYDFLQEFFKQHGDYANNDFYITGESYAGHYIPAFASRVDKGNKANEGIFINLKGFAIGNGLTNPAIQFATYPDFALYTNLINQSEYSNVTDLVPPCEQAIQACATSGSTSTCTDAFNVCRTILDEVLNLNGTNLNVYDIRKQCEGPLCYDLSKVVEFLNQKAVREALGVEDIQFVTCSSPVYNAMVADWMKNLEVGIPALLEDGINVLIYAGEYDLICNWLGNYRWVNLMQWSGQNNFTTAPAIPFVVDRALAGIMKSYGSLTFLKAFNAGHLVPMDQPKAALEMLKRWTQGTLSVAGDQSNILSSDFGSLHF</sequence>
<keyword evidence="1" id="KW-0645">Protease</keyword>
<organism evidence="1 2">
    <name type="scientific">Camellia lanceoleosa</name>
    <dbReference type="NCBI Taxonomy" id="1840588"/>
    <lineage>
        <taxon>Eukaryota</taxon>
        <taxon>Viridiplantae</taxon>
        <taxon>Streptophyta</taxon>
        <taxon>Embryophyta</taxon>
        <taxon>Tracheophyta</taxon>
        <taxon>Spermatophyta</taxon>
        <taxon>Magnoliopsida</taxon>
        <taxon>eudicotyledons</taxon>
        <taxon>Gunneridae</taxon>
        <taxon>Pentapetalae</taxon>
        <taxon>asterids</taxon>
        <taxon>Ericales</taxon>
        <taxon>Theaceae</taxon>
        <taxon>Camellia</taxon>
    </lineage>
</organism>